<reference evidence="2" key="1">
    <citation type="journal article" date="2020" name="Stud. Mycol.">
        <title>101 Dothideomycetes genomes: a test case for predicting lifestyles and emergence of pathogens.</title>
        <authorList>
            <person name="Haridas S."/>
            <person name="Albert R."/>
            <person name="Binder M."/>
            <person name="Bloem J."/>
            <person name="Labutti K."/>
            <person name="Salamov A."/>
            <person name="Andreopoulos B."/>
            <person name="Baker S."/>
            <person name="Barry K."/>
            <person name="Bills G."/>
            <person name="Bluhm B."/>
            <person name="Cannon C."/>
            <person name="Castanera R."/>
            <person name="Culley D."/>
            <person name="Daum C."/>
            <person name="Ezra D."/>
            <person name="Gonzalez J."/>
            <person name="Henrissat B."/>
            <person name="Kuo A."/>
            <person name="Liang C."/>
            <person name="Lipzen A."/>
            <person name="Lutzoni F."/>
            <person name="Magnuson J."/>
            <person name="Mondo S."/>
            <person name="Nolan M."/>
            <person name="Ohm R."/>
            <person name="Pangilinan J."/>
            <person name="Park H.-J."/>
            <person name="Ramirez L."/>
            <person name="Alfaro M."/>
            <person name="Sun H."/>
            <person name="Tritt A."/>
            <person name="Yoshinaga Y."/>
            <person name="Zwiers L.-H."/>
            <person name="Turgeon B."/>
            <person name="Goodwin S."/>
            <person name="Spatafora J."/>
            <person name="Crous P."/>
            <person name="Grigoriev I."/>
        </authorList>
    </citation>
    <scope>NUCLEOTIDE SEQUENCE</scope>
    <source>
        <strain evidence="2">CBS 121410</strain>
    </source>
</reference>
<comment type="caution">
    <text evidence="2">The sequence shown here is derived from an EMBL/GenBank/DDBJ whole genome shotgun (WGS) entry which is preliminary data.</text>
</comment>
<evidence type="ECO:0000256" key="1">
    <source>
        <dbReference type="SAM" id="MobiDB-lite"/>
    </source>
</evidence>
<keyword evidence="3" id="KW-1185">Reference proteome</keyword>
<evidence type="ECO:0000313" key="3">
    <source>
        <dbReference type="Proteomes" id="UP000799776"/>
    </source>
</evidence>
<feature type="compositionally biased region" description="Basic and acidic residues" evidence="1">
    <location>
        <begin position="1"/>
        <end position="10"/>
    </location>
</feature>
<feature type="compositionally biased region" description="Basic and acidic residues" evidence="1">
    <location>
        <begin position="263"/>
        <end position="275"/>
    </location>
</feature>
<accession>A0A9P4HRA4</accession>
<evidence type="ECO:0000313" key="2">
    <source>
        <dbReference type="EMBL" id="KAF2083915.1"/>
    </source>
</evidence>
<feature type="compositionally biased region" description="Polar residues" evidence="1">
    <location>
        <begin position="143"/>
        <end position="158"/>
    </location>
</feature>
<feature type="compositionally biased region" description="Basic and acidic residues" evidence="1">
    <location>
        <begin position="436"/>
        <end position="452"/>
    </location>
</feature>
<feature type="compositionally biased region" description="Polar residues" evidence="1">
    <location>
        <begin position="406"/>
        <end position="415"/>
    </location>
</feature>
<dbReference type="OrthoDB" id="5416983at2759"/>
<feature type="compositionally biased region" description="Polar residues" evidence="1">
    <location>
        <begin position="183"/>
        <end position="192"/>
    </location>
</feature>
<feature type="region of interest" description="Disordered" evidence="1">
    <location>
        <begin position="258"/>
        <end position="461"/>
    </location>
</feature>
<dbReference type="Proteomes" id="UP000799776">
    <property type="component" value="Unassembled WGS sequence"/>
</dbReference>
<dbReference type="AlphaFoldDB" id="A0A9P4HRA4"/>
<feature type="region of interest" description="Disordered" evidence="1">
    <location>
        <begin position="1"/>
        <end position="245"/>
    </location>
</feature>
<feature type="compositionally biased region" description="Polar residues" evidence="1">
    <location>
        <begin position="210"/>
        <end position="219"/>
    </location>
</feature>
<dbReference type="EMBL" id="ML978751">
    <property type="protein sequence ID" value="KAF2083915.1"/>
    <property type="molecule type" value="Genomic_DNA"/>
</dbReference>
<organism evidence="2 3">
    <name type="scientific">Saccharata proteae CBS 121410</name>
    <dbReference type="NCBI Taxonomy" id="1314787"/>
    <lineage>
        <taxon>Eukaryota</taxon>
        <taxon>Fungi</taxon>
        <taxon>Dikarya</taxon>
        <taxon>Ascomycota</taxon>
        <taxon>Pezizomycotina</taxon>
        <taxon>Dothideomycetes</taxon>
        <taxon>Dothideomycetes incertae sedis</taxon>
        <taxon>Botryosphaeriales</taxon>
        <taxon>Saccharataceae</taxon>
        <taxon>Saccharata</taxon>
    </lineage>
</organism>
<gene>
    <name evidence="2" type="ORF">K490DRAFT_7671</name>
</gene>
<sequence length="461" mass="47916">MAEQITHDVVNEAQSMGGSTPIDVNATSTNQTTAGDGQTATDTTANSNSSEAPAKFPSHVLEKTAPEASNSGAKPAADDPDQETGNEAMADKANTPPVNGIAAEHATAEEISGQQAVADASGGSDTDTSRAESLGQSKDGKSRSSSVKKPTSFKSVSVTKHFLAKTAVAAPTKVGEKGMHAASGQSTPTIQPTAKPRLVAKSGSGVGSSAPRTGLSNLNGAAPGPDGSKVWNKNRPVPVPPPKQFTDEELKQQFGIHMATRLQADDESKESKWADIDDDEDDWAPETVEWMDGTKSTVKATENVPPPEEPKPKPSEPEQSSEASKQPVPAATAPVSRPNSTSGTKTILKPGSLASTGSPKPAGLVLKGQPDKPTLVAKPSAPSAVKSPWAPLPPIEKVSPVVINPPVQQQASARLSQRDPHGFDALGQAPSPAKEIAADDFNRSWREERGPRELFNSQSGR</sequence>
<proteinExistence type="predicted"/>
<feature type="compositionally biased region" description="Low complexity" evidence="1">
    <location>
        <begin position="317"/>
        <end position="327"/>
    </location>
</feature>
<protein>
    <submittedName>
        <fullName evidence="2">Uncharacterized protein</fullName>
    </submittedName>
</protein>
<name>A0A9P4HRA4_9PEZI</name>
<feature type="compositionally biased region" description="Low complexity" evidence="1">
    <location>
        <begin position="29"/>
        <end position="50"/>
    </location>
</feature>
<feature type="non-terminal residue" evidence="2">
    <location>
        <position position="461"/>
    </location>
</feature>